<dbReference type="SUPFAM" id="SSF81321">
    <property type="entry name" value="Family A G protein-coupled receptor-like"/>
    <property type="match status" value="1"/>
</dbReference>
<reference evidence="1" key="2">
    <citation type="submission" date="2022-06" db="UniProtKB">
        <authorList>
            <consortium name="EnsemblMetazoa"/>
        </authorList>
    </citation>
    <scope>IDENTIFICATION</scope>
    <source>
        <strain evidence="1">PS312</strain>
    </source>
</reference>
<organism evidence="1 2">
    <name type="scientific">Pristionchus pacificus</name>
    <name type="common">Parasitic nematode worm</name>
    <dbReference type="NCBI Taxonomy" id="54126"/>
    <lineage>
        <taxon>Eukaryota</taxon>
        <taxon>Metazoa</taxon>
        <taxon>Ecdysozoa</taxon>
        <taxon>Nematoda</taxon>
        <taxon>Chromadorea</taxon>
        <taxon>Rhabditida</taxon>
        <taxon>Rhabditina</taxon>
        <taxon>Diplogasteromorpha</taxon>
        <taxon>Diplogasteroidea</taxon>
        <taxon>Neodiplogasteridae</taxon>
        <taxon>Pristionchus</taxon>
    </lineage>
</organism>
<accession>A0A8R1U474</accession>
<dbReference type="PANTHER" id="PTHR46178">
    <property type="entry name" value="SEVEN TM RECEPTOR"/>
    <property type="match status" value="1"/>
</dbReference>
<dbReference type="PANTHER" id="PTHR46178:SF9">
    <property type="entry name" value="SEVEN TM RECEPTOR"/>
    <property type="match status" value="1"/>
</dbReference>
<evidence type="ECO:0000313" key="1">
    <source>
        <dbReference type="EnsemblMetazoa" id="PPA04143.1"/>
    </source>
</evidence>
<dbReference type="AlphaFoldDB" id="A0A2A6BDX5"/>
<protein>
    <submittedName>
        <fullName evidence="1">G protein-coupled receptor</fullName>
    </submittedName>
</protein>
<gene>
    <name evidence="1" type="primary">WBGene00093697</name>
</gene>
<proteinExistence type="predicted"/>
<keyword evidence="2" id="KW-1185">Reference proteome</keyword>
<name>A0A2A6BDX5_PRIPA</name>
<dbReference type="InterPro" id="IPR019428">
    <property type="entry name" value="7TM_GPCR_serpentine_rcpt_Str"/>
</dbReference>
<accession>A0A2A6BDX5</accession>
<reference evidence="2" key="1">
    <citation type="journal article" date="2008" name="Nat. Genet.">
        <title>The Pristionchus pacificus genome provides a unique perspective on nematode lifestyle and parasitism.</title>
        <authorList>
            <person name="Dieterich C."/>
            <person name="Clifton S.W."/>
            <person name="Schuster L.N."/>
            <person name="Chinwalla A."/>
            <person name="Delehaunty K."/>
            <person name="Dinkelacker I."/>
            <person name="Fulton L."/>
            <person name="Fulton R."/>
            <person name="Godfrey J."/>
            <person name="Minx P."/>
            <person name="Mitreva M."/>
            <person name="Roeseler W."/>
            <person name="Tian H."/>
            <person name="Witte H."/>
            <person name="Yang S.P."/>
            <person name="Wilson R.K."/>
            <person name="Sommer R.J."/>
        </authorList>
    </citation>
    <scope>NUCLEOTIDE SEQUENCE [LARGE SCALE GENOMIC DNA]</scope>
    <source>
        <strain evidence="2">PS312</strain>
    </source>
</reference>
<dbReference type="EnsemblMetazoa" id="PPA04143.1">
    <property type="protein sequence ID" value="PPA04143.1"/>
    <property type="gene ID" value="WBGene00093697"/>
</dbReference>
<dbReference type="Proteomes" id="UP000005239">
    <property type="component" value="Unassembled WGS sequence"/>
</dbReference>
<sequence length="729" mass="82228">MILSLAVSSLLCFVFAIVLNFLLLFLLLFRPSTQLNGYRWISIAFIITGLYFSFAYSIIVPLWHADGGLILLIPVGFSSSLPSPSFIKSLIRPAFILWHSGFTSSRMMNTSFVVAASFSYRYNIICNSKPLRLLFENRIAVIIVIILSRSWNCVRHLYISNKIFVSNTLGSTYDIDFSEVYYQGVDRNDPSQKERELISMAESGVFQFFFFLMLITVLFTGRRMYSSIRGSSNSKKAKRRQMHLFKMLVVQTISPLLFLYLPPMIDVSSLLLNYVLPLRFCILKALLVFMLPISNPLIIIVFTIEMILSLSIASIVCFFISLLLNFILSFLLFFRPSSQLKGFKWISVAFIITDLLFSLAYTIIVPLWHADSSGLALLIPVGFTSSLPSSNFLNLLIRPAYLMWHAGMMSTSFLVAATFTYRYNIICSSKLLGGLCSLRFSHFIIIGIVLLAAITHGLILDAFTSPLPSLTNTLNERISLIYDVDFSQVYYQGVDRNDPSQSERSLMGMVESGIFNIVFLLMMTIVLFTGSKIFSYKSKCLFEKSERETNALIQDVGSTGSEPSLFLISSSYCRCFVCHFQLRSSLFRVYLQSISSYHRKCYACLSRDDCALFGTIRTETCDGSAHCYTVVDSLGVELKGCSNKCEFMRHESSQRHCHTCTGDLCNHQISTVNNNNFPSGGIVGQGYDPYNNGGRNGQTKVIVVRRSSNSNLSFLSLLPITILSLWRMN</sequence>
<evidence type="ECO:0000313" key="2">
    <source>
        <dbReference type="Proteomes" id="UP000005239"/>
    </source>
</evidence>
<dbReference type="Pfam" id="PF10326">
    <property type="entry name" value="7TM_GPCR_Str"/>
    <property type="match status" value="2"/>
</dbReference>